<dbReference type="STRING" id="604354.TSIB_0381"/>
<dbReference type="SMART" id="SM00739">
    <property type="entry name" value="KOW"/>
    <property type="match status" value="1"/>
</dbReference>
<dbReference type="InterPro" id="IPR014722">
    <property type="entry name" value="Rib_uL2_dom2"/>
</dbReference>
<keyword evidence="9" id="KW-1185">Reference proteome</keyword>
<dbReference type="HOGENOM" id="CLU_113589_0_0_2"/>
<evidence type="ECO:0000256" key="4">
    <source>
        <dbReference type="HAMAP-Rule" id="MF_00950"/>
    </source>
</evidence>
<dbReference type="GO" id="GO:0003729">
    <property type="term" value="F:mRNA binding"/>
    <property type="evidence" value="ECO:0007669"/>
    <property type="project" value="TreeGrafter"/>
</dbReference>
<evidence type="ECO:0000259" key="7">
    <source>
        <dbReference type="SMART" id="SM00739"/>
    </source>
</evidence>
<dbReference type="eggNOG" id="arCOG01920">
    <property type="taxonomic scope" value="Archaea"/>
</dbReference>
<dbReference type="Pfam" id="PF00467">
    <property type="entry name" value="KOW"/>
    <property type="match status" value="1"/>
</dbReference>
<dbReference type="Proteomes" id="UP000009079">
    <property type="component" value="Chromosome"/>
</dbReference>
<dbReference type="SMART" id="SM00738">
    <property type="entry name" value="NGN"/>
    <property type="match status" value="1"/>
</dbReference>
<evidence type="ECO:0000313" key="9">
    <source>
        <dbReference type="Proteomes" id="UP000009079"/>
    </source>
</evidence>
<evidence type="ECO:0000256" key="5">
    <source>
        <dbReference type="NCBIfam" id="TIGR00405"/>
    </source>
</evidence>
<dbReference type="NCBIfam" id="TIGR00405">
    <property type="entry name" value="KOW_elon_Spt5"/>
    <property type="match status" value="1"/>
</dbReference>
<feature type="domain" description="NusG-like N-terminal" evidence="6">
    <location>
        <begin position="6"/>
        <end position="90"/>
    </location>
</feature>
<evidence type="ECO:0000256" key="1">
    <source>
        <dbReference type="ARBA" id="ARBA00006956"/>
    </source>
</evidence>
<dbReference type="Pfam" id="PF03439">
    <property type="entry name" value="Spt5-NGN"/>
    <property type="match status" value="1"/>
</dbReference>
<dbReference type="InterPro" id="IPR005100">
    <property type="entry name" value="NGN-domain"/>
</dbReference>
<sequence>MVKMSESKIFAVRVTVGQEENTAKLIYSKAKTYSLPIMAILSPSKVRGYIFVEATEKAAVDEVIRGIRHAKGTLPGPISFIEIEHFLEEKPAVSGFEPGDIVELIAGPFKGEKAKVVRVDESKDEIVVELIGAIVPIPVTVRGEYVRLISKRSEE</sequence>
<dbReference type="InterPro" id="IPR005824">
    <property type="entry name" value="KOW"/>
</dbReference>
<dbReference type="InterPro" id="IPR006645">
    <property type="entry name" value="NGN-like_dom"/>
</dbReference>
<dbReference type="Gene3D" id="2.30.30.30">
    <property type="match status" value="1"/>
</dbReference>
<dbReference type="EMBL" id="CP001463">
    <property type="protein sequence ID" value="ACS89447.1"/>
    <property type="molecule type" value="Genomic_DNA"/>
</dbReference>
<dbReference type="GO" id="GO:0003746">
    <property type="term" value="F:translation elongation factor activity"/>
    <property type="evidence" value="ECO:0007669"/>
    <property type="project" value="InterPro"/>
</dbReference>
<evidence type="ECO:0000256" key="2">
    <source>
        <dbReference type="ARBA" id="ARBA00023015"/>
    </source>
</evidence>
<dbReference type="InterPro" id="IPR039659">
    <property type="entry name" value="SPT5"/>
</dbReference>
<comment type="similarity">
    <text evidence="4">Belongs to the archaeal Spt5 family.</text>
</comment>
<keyword evidence="3 4" id="KW-0804">Transcription</keyword>
<dbReference type="GO" id="GO:0006357">
    <property type="term" value="P:regulation of transcription by RNA polymerase II"/>
    <property type="evidence" value="ECO:0007669"/>
    <property type="project" value="InterPro"/>
</dbReference>
<dbReference type="InterPro" id="IPR008991">
    <property type="entry name" value="Translation_prot_SH3-like_sf"/>
</dbReference>
<dbReference type="InterPro" id="IPR036735">
    <property type="entry name" value="NGN_dom_sf"/>
</dbReference>
<accession>C6A1F2</accession>
<name>C6A1F2_THESM</name>
<protein>
    <recommendedName>
        <fullName evidence="4 5">Transcription elongation factor Spt5</fullName>
    </recommendedName>
</protein>
<keyword evidence="2 4" id="KW-0805">Transcription regulation</keyword>
<comment type="function">
    <text evidence="4">Stimulates transcription elongation.</text>
</comment>
<dbReference type="CDD" id="cd09887">
    <property type="entry name" value="NGN_Arch"/>
    <property type="match status" value="1"/>
</dbReference>
<evidence type="ECO:0000256" key="3">
    <source>
        <dbReference type="ARBA" id="ARBA00023163"/>
    </source>
</evidence>
<feature type="domain" description="KOW" evidence="7">
    <location>
        <begin position="95"/>
        <end position="122"/>
    </location>
</feature>
<dbReference type="KEGG" id="tsi:TSIB_0381"/>
<evidence type="ECO:0000313" key="8">
    <source>
        <dbReference type="EMBL" id="ACS89447.1"/>
    </source>
</evidence>
<dbReference type="GO" id="GO:0006368">
    <property type="term" value="P:transcription elongation by RNA polymerase II"/>
    <property type="evidence" value="ECO:0007669"/>
    <property type="project" value="TreeGrafter"/>
</dbReference>
<dbReference type="CDD" id="cd06091">
    <property type="entry name" value="KOW_NusG"/>
    <property type="match status" value="1"/>
</dbReference>
<dbReference type="PANTHER" id="PTHR11125">
    <property type="entry name" value="SUPPRESSOR OF TY 5"/>
    <property type="match status" value="1"/>
</dbReference>
<gene>
    <name evidence="4" type="primary">spt5</name>
    <name evidence="8" type="ordered locus">TSIB_0381</name>
</gene>
<dbReference type="Gene3D" id="3.30.70.940">
    <property type="entry name" value="NusG, N-terminal domain"/>
    <property type="match status" value="1"/>
</dbReference>
<comment type="subunit">
    <text evidence="4">Heterodimer composed of Spt4 and Spt5. Interacts with RNA polymerase (RNAP).</text>
</comment>
<dbReference type="AlphaFoldDB" id="C6A1F2"/>
<dbReference type="PANTHER" id="PTHR11125:SF7">
    <property type="entry name" value="TRANSCRIPTION ELONGATION FACTOR SPT5"/>
    <property type="match status" value="1"/>
</dbReference>
<proteinExistence type="inferred from homology"/>
<comment type="similarity">
    <text evidence="1">Belongs to the SPT5 family.</text>
</comment>
<dbReference type="InterPro" id="IPR011590">
    <property type="entry name" value="Spt5_arc"/>
</dbReference>
<organism evidence="8 9">
    <name type="scientific">Thermococcus sibiricus (strain DSM 12597 / MM 739)</name>
    <dbReference type="NCBI Taxonomy" id="604354"/>
    <lineage>
        <taxon>Archaea</taxon>
        <taxon>Methanobacteriati</taxon>
        <taxon>Methanobacteriota</taxon>
        <taxon>Thermococci</taxon>
        <taxon>Thermococcales</taxon>
        <taxon>Thermococcaceae</taxon>
        <taxon>Thermococcus</taxon>
    </lineage>
</organism>
<dbReference type="GO" id="GO:0032784">
    <property type="term" value="P:regulation of DNA-templated transcription elongation"/>
    <property type="evidence" value="ECO:0007669"/>
    <property type="project" value="InterPro"/>
</dbReference>
<reference evidence="8 9" key="1">
    <citation type="journal article" date="2009" name="Appl. Environ. Microbiol.">
        <title>Metabolic versatility and indigenous origin of the archaeon Thermococcus sibiricus, isolated from a siberian oil reservoir, as revealed by genome analysis.</title>
        <authorList>
            <person name="Mardanov A.V."/>
            <person name="Ravin N.V."/>
            <person name="Svetlitchnyi V.A."/>
            <person name="Beletsky A.V."/>
            <person name="Miroshnichenko M.L."/>
            <person name="Bonch-Osmolovskaya E.A."/>
            <person name="Skryabin K.G."/>
        </authorList>
    </citation>
    <scope>NUCLEOTIDE SEQUENCE [LARGE SCALE GENOMIC DNA]</scope>
    <source>
        <strain evidence="9">DSM 12597 / MM 739</strain>
    </source>
</reference>
<evidence type="ECO:0000259" key="6">
    <source>
        <dbReference type="SMART" id="SM00738"/>
    </source>
</evidence>
<dbReference type="SUPFAM" id="SSF50104">
    <property type="entry name" value="Translation proteins SH3-like domain"/>
    <property type="match status" value="1"/>
</dbReference>
<dbReference type="HAMAP" id="MF_00950">
    <property type="entry name" value="Spt5_arch"/>
    <property type="match status" value="1"/>
</dbReference>